<dbReference type="InterPro" id="IPR019787">
    <property type="entry name" value="Znf_PHD-finger"/>
</dbReference>
<evidence type="ECO:0000256" key="3">
    <source>
        <dbReference type="ARBA" id="ARBA00022833"/>
    </source>
</evidence>
<sequence>MNEPNEKNLCMKCNKGGQLLACKTTTCPMMVHENCLGASAQFNAKGDFFCPFCTYSRTISEYIEAKKEASLARKELAIFISKEKIMLMSMQMKPIIFSLEEVSNKPIYRVPIHHSEKRKI</sequence>
<keyword evidence="3" id="KW-0862">Zinc</keyword>
<dbReference type="EMBL" id="CP144692">
    <property type="protein sequence ID" value="WVY97832.1"/>
    <property type="molecule type" value="Genomic_DNA"/>
</dbReference>
<dbReference type="AlphaFoldDB" id="A0AAQ3MUT1"/>
<evidence type="ECO:0000256" key="1">
    <source>
        <dbReference type="ARBA" id="ARBA00022723"/>
    </source>
</evidence>
<dbReference type="InterPro" id="IPR011011">
    <property type="entry name" value="Znf_FYVE_PHD"/>
</dbReference>
<evidence type="ECO:0000313" key="6">
    <source>
        <dbReference type="EMBL" id="WVY97832.1"/>
    </source>
</evidence>
<dbReference type="PANTHER" id="PTHR47863:SF4">
    <property type="entry name" value="RING_FYVE_PHD ZINC FINGER SUPERFAMILY PROTEIN"/>
    <property type="match status" value="1"/>
</dbReference>
<keyword evidence="2 4" id="KW-0863">Zinc-finger</keyword>
<dbReference type="PROSITE" id="PS01359">
    <property type="entry name" value="ZF_PHD_1"/>
    <property type="match status" value="1"/>
</dbReference>
<feature type="domain" description="PHD-type" evidence="5">
    <location>
        <begin position="7"/>
        <end position="56"/>
    </location>
</feature>
<dbReference type="PROSITE" id="PS50016">
    <property type="entry name" value="ZF_PHD_2"/>
    <property type="match status" value="1"/>
</dbReference>
<evidence type="ECO:0000259" key="5">
    <source>
        <dbReference type="PROSITE" id="PS50016"/>
    </source>
</evidence>
<dbReference type="InterPro" id="IPR013083">
    <property type="entry name" value="Znf_RING/FYVE/PHD"/>
</dbReference>
<dbReference type="Gene3D" id="3.30.40.10">
    <property type="entry name" value="Zinc/RING finger domain, C3HC4 (zinc finger)"/>
    <property type="match status" value="1"/>
</dbReference>
<dbReference type="SUPFAM" id="SSF57903">
    <property type="entry name" value="FYVE/PHD zinc finger"/>
    <property type="match status" value="1"/>
</dbReference>
<protein>
    <recommendedName>
        <fullName evidence="5">PHD-type domain-containing protein</fullName>
    </recommendedName>
</protein>
<evidence type="ECO:0000256" key="4">
    <source>
        <dbReference type="PROSITE-ProRule" id="PRU00146"/>
    </source>
</evidence>
<dbReference type="GO" id="GO:0008270">
    <property type="term" value="F:zinc ion binding"/>
    <property type="evidence" value="ECO:0007669"/>
    <property type="project" value="UniProtKB-KW"/>
</dbReference>
<evidence type="ECO:0000256" key="2">
    <source>
        <dbReference type="ARBA" id="ARBA00022771"/>
    </source>
</evidence>
<dbReference type="InterPro" id="IPR001965">
    <property type="entry name" value="Znf_PHD"/>
</dbReference>
<organism evidence="6 7">
    <name type="scientific">Vigna mungo</name>
    <name type="common">Black gram</name>
    <name type="synonym">Phaseolus mungo</name>
    <dbReference type="NCBI Taxonomy" id="3915"/>
    <lineage>
        <taxon>Eukaryota</taxon>
        <taxon>Viridiplantae</taxon>
        <taxon>Streptophyta</taxon>
        <taxon>Embryophyta</taxon>
        <taxon>Tracheophyta</taxon>
        <taxon>Spermatophyta</taxon>
        <taxon>Magnoliopsida</taxon>
        <taxon>eudicotyledons</taxon>
        <taxon>Gunneridae</taxon>
        <taxon>Pentapetalae</taxon>
        <taxon>rosids</taxon>
        <taxon>fabids</taxon>
        <taxon>Fabales</taxon>
        <taxon>Fabaceae</taxon>
        <taxon>Papilionoideae</taxon>
        <taxon>50 kb inversion clade</taxon>
        <taxon>NPAAA clade</taxon>
        <taxon>indigoferoid/millettioid clade</taxon>
        <taxon>Phaseoleae</taxon>
        <taxon>Vigna</taxon>
    </lineage>
</organism>
<gene>
    <name evidence="6" type="ORF">V8G54_029983</name>
</gene>
<proteinExistence type="predicted"/>
<dbReference type="InterPro" id="IPR019786">
    <property type="entry name" value="Zinc_finger_PHD-type_CS"/>
</dbReference>
<dbReference type="PANTHER" id="PTHR47863">
    <property type="entry name" value="RING/FYVE/PHD ZINC FINGER SUPERFAMILY PROTEIN"/>
    <property type="match status" value="1"/>
</dbReference>
<name>A0AAQ3MUT1_VIGMU</name>
<keyword evidence="1" id="KW-0479">Metal-binding</keyword>
<reference evidence="6 7" key="1">
    <citation type="journal article" date="2023" name="Life. Sci Alliance">
        <title>Evolutionary insights into 3D genome organization and epigenetic landscape of Vigna mungo.</title>
        <authorList>
            <person name="Junaid A."/>
            <person name="Singh B."/>
            <person name="Bhatia S."/>
        </authorList>
    </citation>
    <scope>NUCLEOTIDE SEQUENCE [LARGE SCALE GENOMIC DNA]</scope>
    <source>
        <strain evidence="6">Urdbean</strain>
    </source>
</reference>
<dbReference type="SMART" id="SM00249">
    <property type="entry name" value="PHD"/>
    <property type="match status" value="1"/>
</dbReference>
<keyword evidence="7" id="KW-1185">Reference proteome</keyword>
<evidence type="ECO:0000313" key="7">
    <source>
        <dbReference type="Proteomes" id="UP001374535"/>
    </source>
</evidence>
<dbReference type="Proteomes" id="UP001374535">
    <property type="component" value="Chromosome 9"/>
</dbReference>
<accession>A0AAQ3MUT1</accession>